<protein>
    <submittedName>
        <fullName evidence="3">Glycosyl transferase family 9</fullName>
    </submittedName>
</protein>
<dbReference type="Pfam" id="PF01075">
    <property type="entry name" value="Glyco_transf_9"/>
    <property type="match status" value="1"/>
</dbReference>
<dbReference type="Proteomes" id="UP000507962">
    <property type="component" value="Unassembled WGS sequence"/>
</dbReference>
<dbReference type="GO" id="GO:0005829">
    <property type="term" value="C:cytosol"/>
    <property type="evidence" value="ECO:0007669"/>
    <property type="project" value="TreeGrafter"/>
</dbReference>
<dbReference type="InterPro" id="IPR051199">
    <property type="entry name" value="LPS_LOS_Heptosyltrfase"/>
</dbReference>
<sequence length="347" mass="37607">MRVKTVLVIQCGALGDLICSTSVIDAVARQFGPGTRIDFVCKPGPGALFFLDNRVNKVFKVNHCKWPVWLHPAKRAVVNSSRAVPYDLLINFGSGKQFRGLVKKTRAGRKVGFHSMESHFPKGIHMVDALKSLFSDVIDDEHLWRALPSLVGTSAEEVKTTYGLDHRYLVVSPSNSHHRKKNVNHRAWEEGSWAELIDALSRDIQVVVVGSHSEDDFFNRLRPFPAGVVDLVGKTSVVDLVGVIDGAVGLVATDTGTAHVASATGTEVFALIGPTPACETAPYQGPANTVHIISANLPCSPCYKTEAMKTCRDNRCMKEISVSDVYDLVAASCLGGQGFHNKKSAAS</sequence>
<name>A0A4U8YH39_9BACT</name>
<keyword evidence="4" id="KW-1185">Reference proteome</keyword>
<keyword evidence="1" id="KW-0328">Glycosyltransferase</keyword>
<dbReference type="Gene3D" id="3.40.50.2000">
    <property type="entry name" value="Glycogen Phosphorylase B"/>
    <property type="match status" value="2"/>
</dbReference>
<dbReference type="PANTHER" id="PTHR30160:SF1">
    <property type="entry name" value="LIPOPOLYSACCHARIDE 1,2-N-ACETYLGLUCOSAMINETRANSFERASE-RELATED"/>
    <property type="match status" value="1"/>
</dbReference>
<dbReference type="InterPro" id="IPR002201">
    <property type="entry name" value="Glyco_trans_9"/>
</dbReference>
<proteinExistence type="predicted"/>
<dbReference type="CDD" id="cd03789">
    <property type="entry name" value="GT9_LPS_heptosyltransferase"/>
    <property type="match status" value="1"/>
</dbReference>
<reference evidence="3 4" key="1">
    <citation type="submission" date="2019-03" db="EMBL/GenBank/DDBJ databases">
        <authorList>
            <person name="Nijsse B."/>
        </authorList>
    </citation>
    <scope>NUCLEOTIDE SEQUENCE [LARGE SCALE GENOMIC DNA]</scope>
    <source>
        <strain evidence="3">Desulfoluna butyratoxydans MSL71</strain>
    </source>
</reference>
<evidence type="ECO:0000256" key="1">
    <source>
        <dbReference type="ARBA" id="ARBA00022676"/>
    </source>
</evidence>
<evidence type="ECO:0000256" key="2">
    <source>
        <dbReference type="ARBA" id="ARBA00022679"/>
    </source>
</evidence>
<dbReference type="GO" id="GO:0009244">
    <property type="term" value="P:lipopolysaccharide core region biosynthetic process"/>
    <property type="evidence" value="ECO:0007669"/>
    <property type="project" value="TreeGrafter"/>
</dbReference>
<gene>
    <name evidence="3" type="ORF">MSL71_1180</name>
</gene>
<dbReference type="AlphaFoldDB" id="A0A4U8YH39"/>
<evidence type="ECO:0000313" key="3">
    <source>
        <dbReference type="EMBL" id="VFQ42497.1"/>
    </source>
</evidence>
<accession>A0A4U8YH39</accession>
<dbReference type="PANTHER" id="PTHR30160">
    <property type="entry name" value="TETRAACYLDISACCHARIDE 4'-KINASE-RELATED"/>
    <property type="match status" value="1"/>
</dbReference>
<organism evidence="3 4">
    <name type="scientific">Desulfoluna butyratoxydans</name>
    <dbReference type="NCBI Taxonomy" id="231438"/>
    <lineage>
        <taxon>Bacteria</taxon>
        <taxon>Pseudomonadati</taxon>
        <taxon>Thermodesulfobacteriota</taxon>
        <taxon>Desulfobacteria</taxon>
        <taxon>Desulfobacterales</taxon>
        <taxon>Desulfolunaceae</taxon>
        <taxon>Desulfoluna</taxon>
    </lineage>
</organism>
<dbReference type="EMBL" id="CAADHO010000001">
    <property type="protein sequence ID" value="VFQ42497.1"/>
    <property type="molecule type" value="Genomic_DNA"/>
</dbReference>
<evidence type="ECO:0000313" key="4">
    <source>
        <dbReference type="Proteomes" id="UP000507962"/>
    </source>
</evidence>
<keyword evidence="2 3" id="KW-0808">Transferase</keyword>
<dbReference type="SUPFAM" id="SSF53756">
    <property type="entry name" value="UDP-Glycosyltransferase/glycogen phosphorylase"/>
    <property type="match status" value="1"/>
</dbReference>
<dbReference type="GO" id="GO:0008713">
    <property type="term" value="F:ADP-heptose-lipopolysaccharide heptosyltransferase activity"/>
    <property type="evidence" value="ECO:0007669"/>
    <property type="project" value="TreeGrafter"/>
</dbReference>